<proteinExistence type="predicted"/>
<evidence type="ECO:0000313" key="1">
    <source>
        <dbReference type="EMBL" id="KAF5326788.1"/>
    </source>
</evidence>
<name>A0A8H5F870_9AGAR</name>
<dbReference type="AlphaFoldDB" id="A0A8H5F870"/>
<protein>
    <submittedName>
        <fullName evidence="1">Uncharacterized protein</fullName>
    </submittedName>
</protein>
<evidence type="ECO:0000313" key="2">
    <source>
        <dbReference type="Proteomes" id="UP000567179"/>
    </source>
</evidence>
<keyword evidence="2" id="KW-1185">Reference proteome</keyword>
<sequence length="229" mass="25972">MESHMRFITPYLLECTSTDVLPQSQFFLRTIHYRGDIELYCPAWMGDMSKQWTLILTKIIQKSLEIRPSTPAAHVCSSSPSCGGDVKYDNTNRLMKYILLFQVREDIKHTLRLLHRHCTSTPNPVNDLPYVLVVACAYVNAVAAAGCWEGIVEYHMLLETVSSSCGSQTKTLDPDRFDTTIRRWDGLEPALAYIRDDHTHTTLNPYGQALDISDPPIIDRKTGRAPEIV</sequence>
<dbReference type="EMBL" id="JAACJJ010000014">
    <property type="protein sequence ID" value="KAF5326788.1"/>
    <property type="molecule type" value="Genomic_DNA"/>
</dbReference>
<dbReference type="Proteomes" id="UP000567179">
    <property type="component" value="Unassembled WGS sequence"/>
</dbReference>
<accession>A0A8H5F870</accession>
<reference evidence="1 2" key="1">
    <citation type="journal article" date="2020" name="ISME J.">
        <title>Uncovering the hidden diversity of litter-decomposition mechanisms in mushroom-forming fungi.</title>
        <authorList>
            <person name="Floudas D."/>
            <person name="Bentzer J."/>
            <person name="Ahren D."/>
            <person name="Johansson T."/>
            <person name="Persson P."/>
            <person name="Tunlid A."/>
        </authorList>
    </citation>
    <scope>NUCLEOTIDE SEQUENCE [LARGE SCALE GENOMIC DNA]</scope>
    <source>
        <strain evidence="1 2">CBS 101986</strain>
    </source>
</reference>
<comment type="caution">
    <text evidence="1">The sequence shown here is derived from an EMBL/GenBank/DDBJ whole genome shotgun (WGS) entry which is preliminary data.</text>
</comment>
<gene>
    <name evidence="1" type="ORF">D9619_004217</name>
</gene>
<organism evidence="1 2">
    <name type="scientific">Psilocybe cf. subviscida</name>
    <dbReference type="NCBI Taxonomy" id="2480587"/>
    <lineage>
        <taxon>Eukaryota</taxon>
        <taxon>Fungi</taxon>
        <taxon>Dikarya</taxon>
        <taxon>Basidiomycota</taxon>
        <taxon>Agaricomycotina</taxon>
        <taxon>Agaricomycetes</taxon>
        <taxon>Agaricomycetidae</taxon>
        <taxon>Agaricales</taxon>
        <taxon>Agaricineae</taxon>
        <taxon>Strophariaceae</taxon>
        <taxon>Psilocybe</taxon>
    </lineage>
</organism>